<dbReference type="EMBL" id="WWCM01000038">
    <property type="protein sequence ID" value="MYM42165.1"/>
    <property type="molecule type" value="Genomic_DNA"/>
</dbReference>
<sequence length="131" mass="14051">MNHQLITRNLTFLPRSGDGASIQRKLFISIGPIRLAERPSPVGSYECTVTTGPSPLIPTVVSGRDPIGTLITALGAVEGHCQMLNVLGELRLEDGTPYDPELDGLKIIEKRIWASGFRPPFLDVIGGNSSG</sequence>
<protein>
    <submittedName>
        <fullName evidence="1">Uncharacterized protein</fullName>
    </submittedName>
</protein>
<gene>
    <name evidence="1" type="ORF">GTP27_22980</name>
</gene>
<proteinExistence type="predicted"/>
<comment type="caution">
    <text evidence="1">The sequence shown here is derived from an EMBL/GenBank/DDBJ whole genome shotgun (WGS) entry which is preliminary data.</text>
</comment>
<reference evidence="1 2" key="1">
    <citation type="submission" date="2019-12" db="EMBL/GenBank/DDBJ databases">
        <title>Novel species isolated from a subtropical stream in China.</title>
        <authorList>
            <person name="Lu H."/>
        </authorList>
    </citation>
    <scope>NUCLEOTIDE SEQUENCE [LARGE SCALE GENOMIC DNA]</scope>
    <source>
        <strain evidence="1 2">CY13W</strain>
    </source>
</reference>
<keyword evidence="2" id="KW-1185">Reference proteome</keyword>
<evidence type="ECO:0000313" key="1">
    <source>
        <dbReference type="EMBL" id="MYM42165.1"/>
    </source>
</evidence>
<dbReference type="Proteomes" id="UP000478090">
    <property type="component" value="Unassembled WGS sequence"/>
</dbReference>
<evidence type="ECO:0000313" key="2">
    <source>
        <dbReference type="Proteomes" id="UP000478090"/>
    </source>
</evidence>
<accession>A0ABW9VSV5</accession>
<organism evidence="1 2">
    <name type="scientific">Duganella qianjiadongensis</name>
    <dbReference type="NCBI Taxonomy" id="2692176"/>
    <lineage>
        <taxon>Bacteria</taxon>
        <taxon>Pseudomonadati</taxon>
        <taxon>Pseudomonadota</taxon>
        <taxon>Betaproteobacteria</taxon>
        <taxon>Burkholderiales</taxon>
        <taxon>Oxalobacteraceae</taxon>
        <taxon>Telluria group</taxon>
        <taxon>Duganella</taxon>
    </lineage>
</organism>
<name>A0ABW9VSV5_9BURK</name>
<dbReference type="RefSeq" id="WP_161041412.1">
    <property type="nucleotide sequence ID" value="NZ_WWCM01000038.1"/>
</dbReference>